<keyword evidence="4" id="KW-1133">Transmembrane helix</keyword>
<dbReference type="Pfam" id="PF00535">
    <property type="entry name" value="Glycos_transf_2"/>
    <property type="match status" value="1"/>
</dbReference>
<sequence length="311" mass="36300">MYKDKVSIILLNWNGHEDTVECLESLKHVNYDFYDIYLVDNDSKKESVDYILNYLENDSYYSHSLVLKNQLYNYVKSDDVDILFIINDENSGFAGGNNVALNYILKTKLTDYVLLLNNDTIVSPDFIDGLISKFNESDDTGFVGIKHYYYHERNKLQTVGGGIIDLVHGEAMAVFDDTRDSFDFITGSCIFTSVDVLDEVGTMNEDFFMYWEDVDWSSCVCEHGYKLRISNRGCIYHKEGASIKSLSRLYYHMRNRIFYMKRHTSGLIYYKFIIYIVLFALKEFFMNIYKNPKYSKVIINGLKDGLLKQNK</sequence>
<dbReference type="CDD" id="cd04186">
    <property type="entry name" value="GT_2_like_c"/>
    <property type="match status" value="1"/>
</dbReference>
<dbReference type="SUPFAM" id="SSF53448">
    <property type="entry name" value="Nucleotide-diphospho-sugar transferases"/>
    <property type="match status" value="1"/>
</dbReference>
<evidence type="ECO:0000313" key="6">
    <source>
        <dbReference type="EMBL" id="RAP03845.1"/>
    </source>
</evidence>
<keyword evidence="3" id="KW-0808">Transferase</keyword>
<evidence type="ECO:0000313" key="7">
    <source>
        <dbReference type="Proteomes" id="UP000248557"/>
    </source>
</evidence>
<dbReference type="RefSeq" id="WP_112149230.1">
    <property type="nucleotide sequence ID" value="NZ_CATZNA010000008.1"/>
</dbReference>
<keyword evidence="2" id="KW-0328">Glycosyltransferase</keyword>
<reference evidence="6 7" key="1">
    <citation type="submission" date="2017-05" db="EMBL/GenBank/DDBJ databases">
        <title>Host range expansion of the Methanosphaera genus to humans and monogastric animals involves recent and extensive reduction in genome content.</title>
        <authorList>
            <person name="Hoedt E.C."/>
            <person name="Volmer J.G."/>
            <person name="Parks D.H."/>
            <person name="Rosewarne C.P."/>
            <person name="Denman S.E."/>
            <person name="Mcsweeney C.S."/>
            <person name="O Cuiv P."/>
            <person name="Hugenholtz P."/>
            <person name="Tyson G.W."/>
            <person name="Morrison M."/>
        </authorList>
    </citation>
    <scope>NUCLEOTIDE SEQUENCE [LARGE SCALE GENOMIC DNA]</scope>
    <source>
        <strain evidence="6 7">PA5</strain>
    </source>
</reference>
<feature type="transmembrane region" description="Helical" evidence="4">
    <location>
        <begin position="267"/>
        <end position="285"/>
    </location>
</feature>
<dbReference type="PANTHER" id="PTHR43179:SF12">
    <property type="entry name" value="GALACTOFURANOSYLTRANSFERASE GLFT2"/>
    <property type="match status" value="1"/>
</dbReference>
<gene>
    <name evidence="6" type="ORF">CA615_00200</name>
</gene>
<evidence type="ECO:0000256" key="4">
    <source>
        <dbReference type="SAM" id="Phobius"/>
    </source>
</evidence>
<comment type="similarity">
    <text evidence="1">Belongs to the glycosyltransferase 2 family.</text>
</comment>
<dbReference type="GO" id="GO:0016757">
    <property type="term" value="F:glycosyltransferase activity"/>
    <property type="evidence" value="ECO:0007669"/>
    <property type="project" value="UniProtKB-KW"/>
</dbReference>
<comment type="caution">
    <text evidence="6">The sequence shown here is derived from an EMBL/GenBank/DDBJ whole genome shotgun (WGS) entry which is preliminary data.</text>
</comment>
<keyword evidence="4" id="KW-0472">Membrane</keyword>
<evidence type="ECO:0000256" key="2">
    <source>
        <dbReference type="ARBA" id="ARBA00022676"/>
    </source>
</evidence>
<dbReference type="InterPro" id="IPR001173">
    <property type="entry name" value="Glyco_trans_2-like"/>
</dbReference>
<dbReference type="AlphaFoldDB" id="A0A328Q6P1"/>
<evidence type="ECO:0000256" key="3">
    <source>
        <dbReference type="ARBA" id="ARBA00022679"/>
    </source>
</evidence>
<feature type="domain" description="Glycosyltransferase 2-like" evidence="5">
    <location>
        <begin position="7"/>
        <end position="159"/>
    </location>
</feature>
<protein>
    <recommendedName>
        <fullName evidence="5">Glycosyltransferase 2-like domain-containing protein</fullName>
    </recommendedName>
</protein>
<dbReference type="EMBL" id="NGJK01000004">
    <property type="protein sequence ID" value="RAP03845.1"/>
    <property type="molecule type" value="Genomic_DNA"/>
</dbReference>
<name>A0A328Q6P1_9EURY</name>
<evidence type="ECO:0000259" key="5">
    <source>
        <dbReference type="Pfam" id="PF00535"/>
    </source>
</evidence>
<dbReference type="PANTHER" id="PTHR43179">
    <property type="entry name" value="RHAMNOSYLTRANSFERASE WBBL"/>
    <property type="match status" value="1"/>
</dbReference>
<accession>A0A328Q6P1</accession>
<dbReference type="InterPro" id="IPR029044">
    <property type="entry name" value="Nucleotide-diphossugar_trans"/>
</dbReference>
<evidence type="ECO:0000256" key="1">
    <source>
        <dbReference type="ARBA" id="ARBA00006739"/>
    </source>
</evidence>
<organism evidence="6 7">
    <name type="scientific">Methanosphaera stadtmanae</name>
    <dbReference type="NCBI Taxonomy" id="2317"/>
    <lineage>
        <taxon>Archaea</taxon>
        <taxon>Methanobacteriati</taxon>
        <taxon>Methanobacteriota</taxon>
        <taxon>Methanomada group</taxon>
        <taxon>Methanobacteria</taxon>
        <taxon>Methanobacteriales</taxon>
        <taxon>Methanobacteriaceae</taxon>
        <taxon>Methanosphaera</taxon>
    </lineage>
</organism>
<dbReference type="Gene3D" id="3.90.550.10">
    <property type="entry name" value="Spore Coat Polysaccharide Biosynthesis Protein SpsA, Chain A"/>
    <property type="match status" value="1"/>
</dbReference>
<proteinExistence type="inferred from homology"/>
<keyword evidence="4" id="KW-0812">Transmembrane</keyword>
<dbReference type="Proteomes" id="UP000248557">
    <property type="component" value="Unassembled WGS sequence"/>
</dbReference>